<dbReference type="PROSITE" id="PS50043">
    <property type="entry name" value="HTH_LUXR_2"/>
    <property type="match status" value="1"/>
</dbReference>
<feature type="domain" description="HTH luxR-type" evidence="4">
    <location>
        <begin position="68"/>
        <end position="126"/>
    </location>
</feature>
<evidence type="ECO:0000256" key="2">
    <source>
        <dbReference type="ARBA" id="ARBA00023125"/>
    </source>
</evidence>
<dbReference type="Pfam" id="PF00196">
    <property type="entry name" value="GerE"/>
    <property type="match status" value="1"/>
</dbReference>
<dbReference type="PANTHER" id="PTHR44688:SF16">
    <property type="entry name" value="DNA-BINDING TRANSCRIPTIONAL ACTIVATOR DEVR_DOSR"/>
    <property type="match status" value="1"/>
</dbReference>
<dbReference type="PROSITE" id="PS00622">
    <property type="entry name" value="HTH_LUXR_1"/>
    <property type="match status" value="1"/>
</dbReference>
<evidence type="ECO:0000313" key="6">
    <source>
        <dbReference type="EMBL" id="TEB09432.1"/>
    </source>
</evidence>
<accession>A0A4Y7RL69</accession>
<keyword evidence="1" id="KW-0805">Transcription regulation</keyword>
<dbReference type="InterPro" id="IPR000014">
    <property type="entry name" value="PAS"/>
</dbReference>
<protein>
    <submittedName>
        <fullName evidence="6">Putative transcriptional regulator</fullName>
    </submittedName>
</protein>
<dbReference type="PRINTS" id="PR00038">
    <property type="entry name" value="HTHLUXR"/>
</dbReference>
<dbReference type="SUPFAM" id="SSF46894">
    <property type="entry name" value="C-terminal effector domain of the bipartite response regulators"/>
    <property type="match status" value="1"/>
</dbReference>
<dbReference type="GO" id="GO:0003677">
    <property type="term" value="F:DNA binding"/>
    <property type="evidence" value="ECO:0007669"/>
    <property type="project" value="UniProtKB-KW"/>
</dbReference>
<keyword evidence="2" id="KW-0238">DNA-binding</keyword>
<evidence type="ECO:0000259" key="5">
    <source>
        <dbReference type="PROSITE" id="PS50112"/>
    </source>
</evidence>
<dbReference type="Gene3D" id="3.30.450.20">
    <property type="entry name" value="PAS domain"/>
    <property type="match status" value="1"/>
</dbReference>
<dbReference type="PANTHER" id="PTHR44688">
    <property type="entry name" value="DNA-BINDING TRANSCRIPTIONAL ACTIVATOR DEVR_DOSR"/>
    <property type="match status" value="1"/>
</dbReference>
<proteinExistence type="predicted"/>
<keyword evidence="3" id="KW-0804">Transcription</keyword>
<dbReference type="Proteomes" id="UP000297597">
    <property type="component" value="Unassembled WGS sequence"/>
</dbReference>
<dbReference type="NCBIfam" id="TIGR00229">
    <property type="entry name" value="sensory_box"/>
    <property type="match status" value="1"/>
</dbReference>
<dbReference type="EMBL" id="QFFZ01000048">
    <property type="protein sequence ID" value="TEB09432.1"/>
    <property type="molecule type" value="Genomic_DNA"/>
</dbReference>
<gene>
    <name evidence="6" type="ORF">Pmgp_03142</name>
</gene>
<dbReference type="CDD" id="cd06170">
    <property type="entry name" value="LuxR_C_like"/>
    <property type="match status" value="1"/>
</dbReference>
<reference evidence="6 7" key="1">
    <citation type="journal article" date="2018" name="Environ. Microbiol.">
        <title>Novel energy conservation strategies and behaviour of Pelotomaculum schinkii driving syntrophic propionate catabolism.</title>
        <authorList>
            <person name="Hidalgo-Ahumada C.A.P."/>
            <person name="Nobu M.K."/>
            <person name="Narihiro T."/>
            <person name="Tamaki H."/>
            <person name="Liu W.T."/>
            <person name="Kamagata Y."/>
            <person name="Stams A.J.M."/>
            <person name="Imachi H."/>
            <person name="Sousa D.Z."/>
        </authorList>
    </citation>
    <scope>NUCLEOTIDE SEQUENCE [LARGE SCALE GENOMIC DNA]</scope>
    <source>
        <strain evidence="6 7">MGP</strain>
    </source>
</reference>
<name>A0A4Y7RL69_9FIRM</name>
<dbReference type="SUPFAM" id="SSF55785">
    <property type="entry name" value="PYP-like sensor domain (PAS domain)"/>
    <property type="match status" value="1"/>
</dbReference>
<dbReference type="AlphaFoldDB" id="A0A4Y7RL69"/>
<feature type="domain" description="PAS" evidence="5">
    <location>
        <begin position="1"/>
        <end position="27"/>
    </location>
</feature>
<keyword evidence="7" id="KW-1185">Reference proteome</keyword>
<dbReference type="CDD" id="cd00130">
    <property type="entry name" value="PAS"/>
    <property type="match status" value="1"/>
</dbReference>
<dbReference type="SMART" id="SM00421">
    <property type="entry name" value="HTH_LUXR"/>
    <property type="match status" value="1"/>
</dbReference>
<dbReference type="PROSITE" id="PS50112">
    <property type="entry name" value="PAS"/>
    <property type="match status" value="1"/>
</dbReference>
<dbReference type="InterPro" id="IPR016032">
    <property type="entry name" value="Sig_transdc_resp-reg_C-effctor"/>
</dbReference>
<evidence type="ECO:0000256" key="1">
    <source>
        <dbReference type="ARBA" id="ARBA00023015"/>
    </source>
</evidence>
<dbReference type="InterPro" id="IPR000792">
    <property type="entry name" value="Tscrpt_reg_LuxR_C"/>
</dbReference>
<dbReference type="GO" id="GO:0006355">
    <property type="term" value="P:regulation of DNA-templated transcription"/>
    <property type="evidence" value="ECO:0007669"/>
    <property type="project" value="InterPro"/>
</dbReference>
<evidence type="ECO:0000313" key="7">
    <source>
        <dbReference type="Proteomes" id="UP000297597"/>
    </source>
</evidence>
<evidence type="ECO:0000256" key="3">
    <source>
        <dbReference type="ARBA" id="ARBA00023163"/>
    </source>
</evidence>
<evidence type="ECO:0000259" key="4">
    <source>
        <dbReference type="PROSITE" id="PS50043"/>
    </source>
</evidence>
<organism evidence="6 7">
    <name type="scientific">Pelotomaculum propionicicum</name>
    <dbReference type="NCBI Taxonomy" id="258475"/>
    <lineage>
        <taxon>Bacteria</taxon>
        <taxon>Bacillati</taxon>
        <taxon>Bacillota</taxon>
        <taxon>Clostridia</taxon>
        <taxon>Eubacteriales</taxon>
        <taxon>Desulfotomaculaceae</taxon>
        <taxon>Pelotomaculum</taxon>
    </lineage>
</organism>
<comment type="caution">
    <text evidence="6">The sequence shown here is derived from an EMBL/GenBank/DDBJ whole genome shotgun (WGS) entry which is preliminary data.</text>
</comment>
<sequence>MDPQCYLLQVNKAFEKIFGWTSQEAVGMKLPTVPIHFIEDVENIFQKIKAEGQAISYEAIRRRKDGSILDVSVTVSPILAEGKTTIQIAAVLHVSEKTVETHRRNIMGKLGIQNIAGLTKYAIREGLTSV</sequence>
<dbReference type="InterPro" id="IPR035965">
    <property type="entry name" value="PAS-like_dom_sf"/>
</dbReference>